<dbReference type="RefSeq" id="XP_040758974.1">
    <property type="nucleotide sequence ID" value="XM_040907350.1"/>
</dbReference>
<proteinExistence type="predicted"/>
<sequence length="276" mass="31171">MEPDASVLPEFVLIAPSPRTNPRTKVTQPSLCDSWLAALKDLPEPVSSRFKVKEAKLDPAALAQEFGTFECLVSPANAFGSWMEGRTQKPTSRLPPSCLVHARCKVLAVVSTMRTPEDVSWHIDLVYDSMWNLLTALWQWNEGERPNGAEPIKRVLMTDLATGNGGIGFDKCVRQMFLAALNFARGWGDHPRWGGLMDRCREMDRTRVFGAILVKYCKVRRLVILLEMLLEFEGAVRLLERTNESLCHLKGCAQFKIWTFSQQTGFGPERISRECK</sequence>
<gene>
    <name evidence="1" type="ORF">LAESUDRAFT_717641</name>
</gene>
<dbReference type="AlphaFoldDB" id="A0A165BKS6"/>
<dbReference type="InterPro" id="IPR043472">
    <property type="entry name" value="Macro_dom-like"/>
</dbReference>
<evidence type="ECO:0000313" key="2">
    <source>
        <dbReference type="Proteomes" id="UP000076871"/>
    </source>
</evidence>
<protein>
    <recommendedName>
        <fullName evidence="3">Macro domain-like protein</fullName>
    </recommendedName>
</protein>
<dbReference type="InParanoid" id="A0A165BKS6"/>
<dbReference type="OrthoDB" id="6082470at2759"/>
<name>A0A165BKS6_9APHY</name>
<reference evidence="1 2" key="1">
    <citation type="journal article" date="2016" name="Mol. Biol. Evol.">
        <title>Comparative Genomics of Early-Diverging Mushroom-Forming Fungi Provides Insights into the Origins of Lignocellulose Decay Capabilities.</title>
        <authorList>
            <person name="Nagy L.G."/>
            <person name="Riley R."/>
            <person name="Tritt A."/>
            <person name="Adam C."/>
            <person name="Daum C."/>
            <person name="Floudas D."/>
            <person name="Sun H."/>
            <person name="Yadav J.S."/>
            <person name="Pangilinan J."/>
            <person name="Larsson K.H."/>
            <person name="Matsuura K."/>
            <person name="Barry K."/>
            <person name="Labutti K."/>
            <person name="Kuo R."/>
            <person name="Ohm R.A."/>
            <person name="Bhattacharya S.S."/>
            <person name="Shirouzu T."/>
            <person name="Yoshinaga Y."/>
            <person name="Martin F.M."/>
            <person name="Grigoriev I.V."/>
            <person name="Hibbett D.S."/>
        </authorList>
    </citation>
    <scope>NUCLEOTIDE SEQUENCE [LARGE SCALE GENOMIC DNA]</scope>
    <source>
        <strain evidence="1 2">93-53</strain>
    </source>
</reference>
<organism evidence="1 2">
    <name type="scientific">Laetiporus sulphureus 93-53</name>
    <dbReference type="NCBI Taxonomy" id="1314785"/>
    <lineage>
        <taxon>Eukaryota</taxon>
        <taxon>Fungi</taxon>
        <taxon>Dikarya</taxon>
        <taxon>Basidiomycota</taxon>
        <taxon>Agaricomycotina</taxon>
        <taxon>Agaricomycetes</taxon>
        <taxon>Polyporales</taxon>
        <taxon>Laetiporus</taxon>
    </lineage>
</organism>
<keyword evidence="2" id="KW-1185">Reference proteome</keyword>
<dbReference type="Gene3D" id="3.40.220.10">
    <property type="entry name" value="Leucine Aminopeptidase, subunit E, domain 1"/>
    <property type="match status" value="1"/>
</dbReference>
<evidence type="ECO:0008006" key="3">
    <source>
        <dbReference type="Google" id="ProtNLM"/>
    </source>
</evidence>
<evidence type="ECO:0000313" key="1">
    <source>
        <dbReference type="EMBL" id="KZT01234.1"/>
    </source>
</evidence>
<dbReference type="Proteomes" id="UP000076871">
    <property type="component" value="Unassembled WGS sequence"/>
</dbReference>
<accession>A0A165BKS6</accession>
<dbReference type="EMBL" id="KV427668">
    <property type="protein sequence ID" value="KZT01234.1"/>
    <property type="molecule type" value="Genomic_DNA"/>
</dbReference>
<dbReference type="SUPFAM" id="SSF52949">
    <property type="entry name" value="Macro domain-like"/>
    <property type="match status" value="1"/>
</dbReference>
<dbReference type="STRING" id="1314785.A0A165BKS6"/>
<dbReference type="GeneID" id="63824379"/>